<dbReference type="Proteomes" id="UP000250235">
    <property type="component" value="Unassembled WGS sequence"/>
</dbReference>
<accession>A0A2Z7C7N7</accession>
<feature type="region of interest" description="Disordered" evidence="1">
    <location>
        <begin position="388"/>
        <end position="417"/>
    </location>
</feature>
<name>A0A2Z7C7N7_9LAMI</name>
<feature type="region of interest" description="Disordered" evidence="1">
    <location>
        <begin position="166"/>
        <end position="264"/>
    </location>
</feature>
<feature type="compositionally biased region" description="Polar residues" evidence="1">
    <location>
        <begin position="171"/>
        <end position="183"/>
    </location>
</feature>
<reference evidence="2 3" key="1">
    <citation type="journal article" date="2015" name="Proc. Natl. Acad. Sci. U.S.A.">
        <title>The resurrection genome of Boea hygrometrica: A blueprint for survival of dehydration.</title>
        <authorList>
            <person name="Xiao L."/>
            <person name="Yang G."/>
            <person name="Zhang L."/>
            <person name="Yang X."/>
            <person name="Zhao S."/>
            <person name="Ji Z."/>
            <person name="Zhou Q."/>
            <person name="Hu M."/>
            <person name="Wang Y."/>
            <person name="Chen M."/>
            <person name="Xu Y."/>
            <person name="Jin H."/>
            <person name="Xiao X."/>
            <person name="Hu G."/>
            <person name="Bao F."/>
            <person name="Hu Y."/>
            <person name="Wan P."/>
            <person name="Li L."/>
            <person name="Deng X."/>
            <person name="Kuang T."/>
            <person name="Xiang C."/>
            <person name="Zhu J.K."/>
            <person name="Oliver M.J."/>
            <person name="He Y."/>
        </authorList>
    </citation>
    <scope>NUCLEOTIDE SEQUENCE [LARGE SCALE GENOMIC DNA]</scope>
    <source>
        <strain evidence="3">cv. XS01</strain>
    </source>
</reference>
<evidence type="ECO:0000313" key="2">
    <source>
        <dbReference type="EMBL" id="KZV42856.1"/>
    </source>
</evidence>
<organism evidence="2 3">
    <name type="scientific">Dorcoceras hygrometricum</name>
    <dbReference type="NCBI Taxonomy" id="472368"/>
    <lineage>
        <taxon>Eukaryota</taxon>
        <taxon>Viridiplantae</taxon>
        <taxon>Streptophyta</taxon>
        <taxon>Embryophyta</taxon>
        <taxon>Tracheophyta</taxon>
        <taxon>Spermatophyta</taxon>
        <taxon>Magnoliopsida</taxon>
        <taxon>eudicotyledons</taxon>
        <taxon>Gunneridae</taxon>
        <taxon>Pentapetalae</taxon>
        <taxon>asterids</taxon>
        <taxon>lamiids</taxon>
        <taxon>Lamiales</taxon>
        <taxon>Gesneriaceae</taxon>
        <taxon>Didymocarpoideae</taxon>
        <taxon>Trichosporeae</taxon>
        <taxon>Loxocarpinae</taxon>
        <taxon>Dorcoceras</taxon>
    </lineage>
</organism>
<feature type="compositionally biased region" description="Basic and acidic residues" evidence="1">
    <location>
        <begin position="187"/>
        <end position="196"/>
    </location>
</feature>
<sequence>MKAPAAGGDAAIGGGGKVARPRGDVGRRWAATWRLGLYQSITDSACKNQLVVVSVQYGPFNSYIPIRSTTIGKSRVARSRINSIGYPRMRASGESSTTKHRPLHASGPHPIPPPNDPKGKLRRSLLYRIEKFLRSQYKIEVAEPVLVVQTGELVAIQYSSERAQKLKISKSTKTGPTSHTGPKTSRAARDRPEPNPRRNQPSRYRRSGGRPAAAPHENLRTAAARGVAPSATHGRAISGAHRQPSSHSHRPRLAANQRHPWRTAARRCATIRARRRLAIANPCAASAPIARRARKRMANMWPTGAASCGDHRPALAQRVAMPTGHCASIARGCLRTSARGGAPPCAAAPWPSLRFSILKIKRLYTIRQYVLIRSENLGSDTTVGIRITPPGGAAEEQKTCGGRYHQSGPRPEKGFLRQPALEGLTRSARTDSPRQDWPETIFRRHVAVATACEVEERGAAIKLLGTCVTLNGSGIQLAVGPQPLWLRNHNSGLAHRIMILMGSECCDAG</sequence>
<protein>
    <submittedName>
        <fullName evidence="2">Uncharacterized protein</fullName>
    </submittedName>
</protein>
<feature type="region of interest" description="Disordered" evidence="1">
    <location>
        <begin position="88"/>
        <end position="119"/>
    </location>
</feature>
<evidence type="ECO:0000313" key="3">
    <source>
        <dbReference type="Proteomes" id="UP000250235"/>
    </source>
</evidence>
<proteinExistence type="predicted"/>
<dbReference type="EMBL" id="KQ998945">
    <property type="protein sequence ID" value="KZV42856.1"/>
    <property type="molecule type" value="Genomic_DNA"/>
</dbReference>
<keyword evidence="3" id="KW-1185">Reference proteome</keyword>
<dbReference type="AlphaFoldDB" id="A0A2Z7C7N7"/>
<feature type="region of interest" description="Disordered" evidence="1">
    <location>
        <begin position="1"/>
        <end position="22"/>
    </location>
</feature>
<evidence type="ECO:0000256" key="1">
    <source>
        <dbReference type="SAM" id="MobiDB-lite"/>
    </source>
</evidence>
<gene>
    <name evidence="2" type="ORF">F511_13609</name>
</gene>